<dbReference type="RefSeq" id="WP_012581717.1">
    <property type="nucleotide sequence ID" value="NC_017537.1"/>
</dbReference>
<dbReference type="KEGG" id="lmq:LMM7_0836"/>
<dbReference type="Proteomes" id="UP000000486">
    <property type="component" value="Chromosome"/>
</dbReference>
<reference evidence="2 3" key="1">
    <citation type="journal article" date="2011" name="J. Bacteriol.">
        <title>Genome sequence of the nonpathogenic Listeria monocytogenes serovar 4a strain M7.</title>
        <authorList>
            <person name="Chen J."/>
            <person name="Xia Y."/>
            <person name="Cheng C."/>
            <person name="Fang C."/>
            <person name="Shan Y."/>
            <person name="Jin G."/>
            <person name="Fang W."/>
        </authorList>
    </citation>
    <scope>NUCLEOTIDE SEQUENCE [LARGE SCALE GENOMIC DNA]</scope>
    <source>
        <strain evidence="2 3">M7</strain>
    </source>
</reference>
<protein>
    <recommendedName>
        <fullName evidence="1">Mga helix-turn-helix domain-containing protein</fullName>
    </recommendedName>
</protein>
<dbReference type="HOGENOM" id="CLU_041645_0_0_9"/>
<gene>
    <name evidence="2" type="ordered locus">LMM7_0836</name>
</gene>
<sequence>MVPFELSSLFLSKTQLDKLFILKQLESGMTTFSSLEMKLKISKRKIKEIVLSLIKEMNVIRSDQRNELSVDREIIQFKLKLKDNEYVELINDFRVKYLLESSLYRVLLFVLEKRTFSIVIMANDLSYSESYTYKLFGKLKQFFKHMNYGIQLKKENAFFFKLDGNESTIRILHYLAVSVASKGNQWLFTSISQNEIMNTQFYIDSHRYKRLSPVGKNRVNSILAVYELALKNKYKITNLNTEVSELGNAINREIEINLYLKYLKEEVVNNDTQLQEEIIHLAFLINYFSQEVRTDDEKEILGKHILSLTNNSIAKNCDNILKLINRRYELSEETNNILLYSLCNRFVVIYYLGLYKFMPLYNVPPLLGDKECFIGKCIDNSLTDYKHDASYEKVKYSFTQVISGYLNLELSLSQKIYVEFFHRPEYKSIIENAIKHNYNQKVLQITNNYLEADIVISDTHGYDKKKFFYFRDVFDQGSWEKLGLYLNQVIRDEILETN</sequence>
<dbReference type="Pfam" id="PF05043">
    <property type="entry name" value="Mga"/>
    <property type="match status" value="1"/>
</dbReference>
<evidence type="ECO:0000313" key="2">
    <source>
        <dbReference type="EMBL" id="AEH91841.1"/>
    </source>
</evidence>
<name>A0A0E0UU13_LISMM</name>
<dbReference type="EMBL" id="CP002816">
    <property type="protein sequence ID" value="AEH91841.1"/>
    <property type="molecule type" value="Genomic_DNA"/>
</dbReference>
<evidence type="ECO:0000313" key="3">
    <source>
        <dbReference type="Proteomes" id="UP000000486"/>
    </source>
</evidence>
<dbReference type="PATRIC" id="fig|1030009.3.peg.824"/>
<accession>A0A0E0UU13</accession>
<dbReference type="InterPro" id="IPR007737">
    <property type="entry name" value="Mga_HTH"/>
</dbReference>
<dbReference type="AlphaFoldDB" id="A0A0E0UU13"/>
<organism evidence="2 3">
    <name type="scientific">Listeria monocytogenes serotype 4a (strain M7)</name>
    <dbReference type="NCBI Taxonomy" id="1030009"/>
    <lineage>
        <taxon>Bacteria</taxon>
        <taxon>Bacillati</taxon>
        <taxon>Bacillota</taxon>
        <taxon>Bacilli</taxon>
        <taxon>Bacillales</taxon>
        <taxon>Listeriaceae</taxon>
        <taxon>Listeria</taxon>
    </lineage>
</organism>
<proteinExistence type="predicted"/>
<feature type="domain" description="Mga helix-turn-helix" evidence="1">
    <location>
        <begin position="91"/>
        <end position="174"/>
    </location>
</feature>
<evidence type="ECO:0000259" key="1">
    <source>
        <dbReference type="Pfam" id="PF05043"/>
    </source>
</evidence>